<gene>
    <name evidence="2" type="ORF">CK203_080337</name>
</gene>
<dbReference type="Proteomes" id="UP000288805">
    <property type="component" value="Unassembled WGS sequence"/>
</dbReference>
<proteinExistence type="predicted"/>
<keyword evidence="1" id="KW-0812">Transmembrane</keyword>
<reference evidence="2 3" key="1">
    <citation type="journal article" date="2018" name="PLoS Genet.">
        <title>Population sequencing reveals clonal diversity and ancestral inbreeding in the grapevine cultivar Chardonnay.</title>
        <authorList>
            <person name="Roach M.J."/>
            <person name="Johnson D.L."/>
            <person name="Bohlmann J."/>
            <person name="van Vuuren H.J."/>
            <person name="Jones S.J."/>
            <person name="Pretorius I.S."/>
            <person name="Schmidt S.A."/>
            <person name="Borneman A.R."/>
        </authorList>
    </citation>
    <scope>NUCLEOTIDE SEQUENCE [LARGE SCALE GENOMIC DNA]</scope>
    <source>
        <strain evidence="3">cv. Chardonnay</strain>
        <tissue evidence="2">Leaf</tissue>
    </source>
</reference>
<dbReference type="EMBL" id="QGNW01002165">
    <property type="protein sequence ID" value="RVW24760.1"/>
    <property type="molecule type" value="Genomic_DNA"/>
</dbReference>
<accession>A0A438CNG8</accession>
<comment type="caution">
    <text evidence="2">The sequence shown here is derived from an EMBL/GenBank/DDBJ whole genome shotgun (WGS) entry which is preliminary data.</text>
</comment>
<keyword evidence="1" id="KW-1133">Transmembrane helix</keyword>
<evidence type="ECO:0000313" key="2">
    <source>
        <dbReference type="EMBL" id="RVW24760.1"/>
    </source>
</evidence>
<name>A0A438CNG8_VITVI</name>
<protein>
    <submittedName>
        <fullName evidence="2">Uncharacterized protein</fullName>
    </submittedName>
</protein>
<keyword evidence="1" id="KW-0472">Membrane</keyword>
<feature type="transmembrane region" description="Helical" evidence="1">
    <location>
        <begin position="12"/>
        <end position="36"/>
    </location>
</feature>
<organism evidence="2 3">
    <name type="scientific">Vitis vinifera</name>
    <name type="common">Grape</name>
    <dbReference type="NCBI Taxonomy" id="29760"/>
    <lineage>
        <taxon>Eukaryota</taxon>
        <taxon>Viridiplantae</taxon>
        <taxon>Streptophyta</taxon>
        <taxon>Embryophyta</taxon>
        <taxon>Tracheophyta</taxon>
        <taxon>Spermatophyta</taxon>
        <taxon>Magnoliopsida</taxon>
        <taxon>eudicotyledons</taxon>
        <taxon>Gunneridae</taxon>
        <taxon>Pentapetalae</taxon>
        <taxon>rosids</taxon>
        <taxon>Vitales</taxon>
        <taxon>Vitaceae</taxon>
        <taxon>Viteae</taxon>
        <taxon>Vitis</taxon>
    </lineage>
</organism>
<dbReference type="AlphaFoldDB" id="A0A438CNG8"/>
<evidence type="ECO:0000256" key="1">
    <source>
        <dbReference type="SAM" id="Phobius"/>
    </source>
</evidence>
<sequence length="38" mass="4191">MNPPKKLKTVIVLPLAMEAVLAFQITVSFMVCVILFKG</sequence>
<evidence type="ECO:0000313" key="3">
    <source>
        <dbReference type="Proteomes" id="UP000288805"/>
    </source>
</evidence>